<comment type="caution">
    <text evidence="1">The sequence shown here is derived from an EMBL/GenBank/DDBJ whole genome shotgun (WGS) entry which is preliminary data.</text>
</comment>
<sequence length="83" mass="9814">MHPLAGSFFLFLESSKYLQICHYSKQSQCIWSNRKFFISSKKKANTTSYFLDPSTITKNSPFRRTHKQRTYTTKTRIFYSSAV</sequence>
<evidence type="ECO:0000313" key="2">
    <source>
        <dbReference type="Proteomes" id="UP000187283"/>
    </source>
</evidence>
<dbReference type="AlphaFoldDB" id="A0A1R1Y6K6"/>
<reference evidence="1 2" key="1">
    <citation type="submission" date="2017-01" db="EMBL/GenBank/DDBJ databases">
        <authorList>
            <person name="Mah S.A."/>
            <person name="Swanson W.J."/>
            <person name="Moy G.W."/>
            <person name="Vacquier V.D."/>
        </authorList>
    </citation>
    <scope>NUCLEOTIDE SEQUENCE [LARGE SCALE GENOMIC DNA]</scope>
    <source>
        <strain evidence="1 2">GSMNP</strain>
    </source>
</reference>
<organism evidence="1 2">
    <name type="scientific">Smittium culicis</name>
    <dbReference type="NCBI Taxonomy" id="133412"/>
    <lineage>
        <taxon>Eukaryota</taxon>
        <taxon>Fungi</taxon>
        <taxon>Fungi incertae sedis</taxon>
        <taxon>Zoopagomycota</taxon>
        <taxon>Kickxellomycotina</taxon>
        <taxon>Harpellomycetes</taxon>
        <taxon>Harpellales</taxon>
        <taxon>Legeriomycetaceae</taxon>
        <taxon>Smittium</taxon>
    </lineage>
</organism>
<accession>A0A1R1Y6K6</accession>
<evidence type="ECO:0000313" key="1">
    <source>
        <dbReference type="EMBL" id="OMJ22607.1"/>
    </source>
</evidence>
<proteinExistence type="predicted"/>
<dbReference type="Proteomes" id="UP000187283">
    <property type="component" value="Unassembled WGS sequence"/>
</dbReference>
<gene>
    <name evidence="1" type="ORF">AYI70_g2787</name>
</gene>
<protein>
    <submittedName>
        <fullName evidence="1">Uncharacterized protein</fullName>
    </submittedName>
</protein>
<keyword evidence="2" id="KW-1185">Reference proteome</keyword>
<dbReference type="EMBL" id="LSSN01000723">
    <property type="protein sequence ID" value="OMJ22607.1"/>
    <property type="molecule type" value="Genomic_DNA"/>
</dbReference>
<name>A0A1R1Y6K6_9FUNG</name>